<evidence type="ECO:0000259" key="5">
    <source>
        <dbReference type="Pfam" id="PF18052"/>
    </source>
</evidence>
<comment type="caution">
    <text evidence="6">The sequence shown here is derived from an EMBL/GenBank/DDBJ whole genome shotgun (WGS) entry which is preliminary data.</text>
</comment>
<dbReference type="Gene3D" id="3.40.50.300">
    <property type="entry name" value="P-loop containing nucleotide triphosphate hydrolases"/>
    <property type="match status" value="1"/>
</dbReference>
<dbReference type="PANTHER" id="PTHR19338:SF66">
    <property type="entry name" value="NB-ARC DOMAIN-CONTAINING PROTEIN"/>
    <property type="match status" value="1"/>
</dbReference>
<dbReference type="GO" id="GO:0043531">
    <property type="term" value="F:ADP binding"/>
    <property type="evidence" value="ECO:0007669"/>
    <property type="project" value="InterPro"/>
</dbReference>
<dbReference type="Pfam" id="PF18052">
    <property type="entry name" value="Rx_N"/>
    <property type="match status" value="1"/>
</dbReference>
<dbReference type="SUPFAM" id="SSF52540">
    <property type="entry name" value="P-loop containing nucleoside triphosphate hydrolases"/>
    <property type="match status" value="1"/>
</dbReference>
<evidence type="ECO:0008006" key="8">
    <source>
        <dbReference type="Google" id="ProtNLM"/>
    </source>
</evidence>
<protein>
    <recommendedName>
        <fullName evidence="8">Rx N-terminal domain-containing protein</fullName>
    </recommendedName>
</protein>
<dbReference type="AlphaFoldDB" id="A0A6A6KXP1"/>
<keyword evidence="7" id="KW-1185">Reference proteome</keyword>
<evidence type="ECO:0000256" key="3">
    <source>
        <dbReference type="ARBA" id="ARBA00022821"/>
    </source>
</evidence>
<dbReference type="GO" id="GO:0006952">
    <property type="term" value="P:defense response"/>
    <property type="evidence" value="ECO:0007669"/>
    <property type="project" value="UniProtKB-KW"/>
</dbReference>
<sequence length="284" mass="32884">MRGRMRQSIHRSVEDSLCSAGCILQIWKCIISLSRSLASIMAESIISFAVQRITDLLIQEALFLNGVSDEVQDIQTELRRMQCFLKDADSRLNEDESVHNWVSEIRDLAYEAEDVIEHFALKVASRRREGTIYMFKRFLCMLDEGLTSYNFGCKIRTLTAKISNLTRSLETYGIRDLRNTGSSSIVYPRQQLRRSYSHAIERHIIRREESIKQLVEYLVKEKKSCQFVSVWGMGGLGKTTLAKDIYHHNEVRSHFDYFAWSCISSNVKQEMLGKEFYLNSSPPL</sequence>
<feature type="domain" description="NB-ARC" evidence="4">
    <location>
        <begin position="208"/>
        <end position="274"/>
    </location>
</feature>
<evidence type="ECO:0000313" key="7">
    <source>
        <dbReference type="Proteomes" id="UP000467840"/>
    </source>
</evidence>
<proteinExistence type="predicted"/>
<evidence type="ECO:0000256" key="1">
    <source>
        <dbReference type="ARBA" id="ARBA00022737"/>
    </source>
</evidence>
<accession>A0A6A6KXP1</accession>
<keyword evidence="3" id="KW-0611">Plant defense</keyword>
<name>A0A6A6KXP1_HEVBR</name>
<dbReference type="EMBL" id="JAAGAX010000013">
    <property type="protein sequence ID" value="KAF2293800.1"/>
    <property type="molecule type" value="Genomic_DNA"/>
</dbReference>
<dbReference type="CDD" id="cd14798">
    <property type="entry name" value="RX-CC_like"/>
    <property type="match status" value="1"/>
</dbReference>
<reference evidence="6 7" key="1">
    <citation type="journal article" date="2020" name="Mol. Plant">
        <title>The Chromosome-Based Rubber Tree Genome Provides New Insights into Spurge Genome Evolution and Rubber Biosynthesis.</title>
        <authorList>
            <person name="Liu J."/>
            <person name="Shi C."/>
            <person name="Shi C.C."/>
            <person name="Li W."/>
            <person name="Zhang Q.J."/>
            <person name="Zhang Y."/>
            <person name="Li K."/>
            <person name="Lu H.F."/>
            <person name="Shi C."/>
            <person name="Zhu S.T."/>
            <person name="Xiao Z.Y."/>
            <person name="Nan H."/>
            <person name="Yue Y."/>
            <person name="Zhu X.G."/>
            <person name="Wu Y."/>
            <person name="Hong X.N."/>
            <person name="Fan G.Y."/>
            <person name="Tong Y."/>
            <person name="Zhang D."/>
            <person name="Mao C.L."/>
            <person name="Liu Y.L."/>
            <person name="Hao S.J."/>
            <person name="Liu W.Q."/>
            <person name="Lv M.Q."/>
            <person name="Zhang H.B."/>
            <person name="Liu Y."/>
            <person name="Hu-Tang G.R."/>
            <person name="Wang J.P."/>
            <person name="Wang J.H."/>
            <person name="Sun Y.H."/>
            <person name="Ni S.B."/>
            <person name="Chen W.B."/>
            <person name="Zhang X.C."/>
            <person name="Jiao Y.N."/>
            <person name="Eichler E.E."/>
            <person name="Li G.H."/>
            <person name="Liu X."/>
            <person name="Gao L.Z."/>
        </authorList>
    </citation>
    <scope>NUCLEOTIDE SEQUENCE [LARGE SCALE GENOMIC DNA]</scope>
    <source>
        <strain evidence="7">cv. GT1</strain>
        <tissue evidence="6">Leaf</tissue>
    </source>
</reference>
<keyword evidence="1" id="KW-0677">Repeat</keyword>
<dbReference type="Pfam" id="PF00931">
    <property type="entry name" value="NB-ARC"/>
    <property type="match status" value="1"/>
</dbReference>
<dbReference type="InterPro" id="IPR038005">
    <property type="entry name" value="RX-like_CC"/>
</dbReference>
<dbReference type="Gene3D" id="1.20.5.4130">
    <property type="match status" value="1"/>
</dbReference>
<dbReference type="InterPro" id="IPR027417">
    <property type="entry name" value="P-loop_NTPase"/>
</dbReference>
<gene>
    <name evidence="6" type="ORF">GH714_004838</name>
</gene>
<evidence type="ECO:0000259" key="4">
    <source>
        <dbReference type="Pfam" id="PF00931"/>
    </source>
</evidence>
<evidence type="ECO:0000256" key="2">
    <source>
        <dbReference type="ARBA" id="ARBA00022741"/>
    </source>
</evidence>
<dbReference type="Proteomes" id="UP000467840">
    <property type="component" value="Chromosome 7"/>
</dbReference>
<organism evidence="6 7">
    <name type="scientific">Hevea brasiliensis</name>
    <name type="common">Para rubber tree</name>
    <name type="synonym">Siphonia brasiliensis</name>
    <dbReference type="NCBI Taxonomy" id="3981"/>
    <lineage>
        <taxon>Eukaryota</taxon>
        <taxon>Viridiplantae</taxon>
        <taxon>Streptophyta</taxon>
        <taxon>Embryophyta</taxon>
        <taxon>Tracheophyta</taxon>
        <taxon>Spermatophyta</taxon>
        <taxon>Magnoliopsida</taxon>
        <taxon>eudicotyledons</taxon>
        <taxon>Gunneridae</taxon>
        <taxon>Pentapetalae</taxon>
        <taxon>rosids</taxon>
        <taxon>fabids</taxon>
        <taxon>Malpighiales</taxon>
        <taxon>Euphorbiaceae</taxon>
        <taxon>Crotonoideae</taxon>
        <taxon>Micrandreae</taxon>
        <taxon>Hevea</taxon>
    </lineage>
</organism>
<dbReference type="InterPro" id="IPR002182">
    <property type="entry name" value="NB-ARC"/>
</dbReference>
<evidence type="ECO:0000313" key="6">
    <source>
        <dbReference type="EMBL" id="KAF2293800.1"/>
    </source>
</evidence>
<keyword evidence="2" id="KW-0547">Nucleotide-binding</keyword>
<feature type="domain" description="Disease resistance N-terminal" evidence="5">
    <location>
        <begin position="45"/>
        <end position="129"/>
    </location>
</feature>
<dbReference type="InterPro" id="IPR041118">
    <property type="entry name" value="Rx_N"/>
</dbReference>
<dbReference type="PANTHER" id="PTHR19338">
    <property type="entry name" value="TRANSLOCASE OF INNER MITOCHONDRIAL MEMBRANE 13 HOMOLOG"/>
    <property type="match status" value="1"/>
</dbReference>